<evidence type="ECO:0000256" key="1">
    <source>
        <dbReference type="ARBA" id="ARBA00023015"/>
    </source>
</evidence>
<dbReference type="EMBL" id="BLPG01000001">
    <property type="protein sequence ID" value="GFJ93859.1"/>
    <property type="molecule type" value="Genomic_DNA"/>
</dbReference>
<comment type="caution">
    <text evidence="4">The sequence shown here is derived from an EMBL/GenBank/DDBJ whole genome shotgun (WGS) entry which is preliminary data.</text>
</comment>
<dbReference type="InterPro" id="IPR029016">
    <property type="entry name" value="GAF-like_dom_sf"/>
</dbReference>
<evidence type="ECO:0000313" key="4">
    <source>
        <dbReference type="EMBL" id="GFJ93859.1"/>
    </source>
</evidence>
<reference evidence="4 5" key="1">
    <citation type="submission" date="2020-03" db="EMBL/GenBank/DDBJ databases">
        <title>Whole genome shotgun sequence of Phytohabitans rumicis NBRC 108638.</title>
        <authorList>
            <person name="Komaki H."/>
            <person name="Tamura T."/>
        </authorList>
    </citation>
    <scope>NUCLEOTIDE SEQUENCE [LARGE SCALE GENOMIC DNA]</scope>
    <source>
        <strain evidence="4 5">NBRC 108638</strain>
    </source>
</reference>
<dbReference type="AlphaFoldDB" id="A0A6V8LGZ3"/>
<reference evidence="4 5" key="2">
    <citation type="submission" date="2020-03" db="EMBL/GenBank/DDBJ databases">
        <authorList>
            <person name="Ichikawa N."/>
            <person name="Kimura A."/>
            <person name="Kitahashi Y."/>
            <person name="Uohara A."/>
        </authorList>
    </citation>
    <scope>NUCLEOTIDE SEQUENCE [LARGE SCALE GENOMIC DNA]</scope>
    <source>
        <strain evidence="4 5">NBRC 108638</strain>
    </source>
</reference>
<accession>A0A6V8LGZ3</accession>
<evidence type="ECO:0000313" key="5">
    <source>
        <dbReference type="Proteomes" id="UP000482960"/>
    </source>
</evidence>
<evidence type="ECO:0000256" key="2">
    <source>
        <dbReference type="ARBA" id="ARBA00023163"/>
    </source>
</evidence>
<dbReference type="SMART" id="SM01012">
    <property type="entry name" value="ANTAR"/>
    <property type="match status" value="1"/>
</dbReference>
<keyword evidence="1" id="KW-0805">Transcription regulation</keyword>
<organism evidence="4 5">
    <name type="scientific">Phytohabitans rumicis</name>
    <dbReference type="NCBI Taxonomy" id="1076125"/>
    <lineage>
        <taxon>Bacteria</taxon>
        <taxon>Bacillati</taxon>
        <taxon>Actinomycetota</taxon>
        <taxon>Actinomycetes</taxon>
        <taxon>Micromonosporales</taxon>
        <taxon>Micromonosporaceae</taxon>
    </lineage>
</organism>
<dbReference type="Pfam" id="PF03861">
    <property type="entry name" value="ANTAR"/>
    <property type="match status" value="1"/>
</dbReference>
<dbReference type="GO" id="GO:0003723">
    <property type="term" value="F:RNA binding"/>
    <property type="evidence" value="ECO:0007669"/>
    <property type="project" value="InterPro"/>
</dbReference>
<keyword evidence="5" id="KW-1185">Reference proteome</keyword>
<protein>
    <submittedName>
        <fullName evidence="4">GAF domain-containing protein</fullName>
    </submittedName>
</protein>
<sequence length="240" mass="24979">MNADRRTRLWSQVVENAHGGPVTVEHVCAAALPAAGVDGAAITVVLGAPSRETVYITGEVAAELAELALTLGEGPTVDAVEGGPVLAADLTTSACLARWPVFAPAAVSAGVRAVFALPLQVGAIHVGVMDLYRAEPGGLDGDQLADALLLADTACALLLDAAQHDRPRPDGRRSEPIAPAHPEVHQATGMITVQLGVTAAVALIRLRAYAYAHDRRLRDVAADVVARRLRFDRESGGDSR</sequence>
<gene>
    <name evidence="4" type="ORF">Prum_075010</name>
</gene>
<dbReference type="Proteomes" id="UP000482960">
    <property type="component" value="Unassembled WGS sequence"/>
</dbReference>
<dbReference type="Gene3D" id="3.30.450.40">
    <property type="match status" value="1"/>
</dbReference>
<dbReference type="RefSeq" id="WP_218577493.1">
    <property type="nucleotide sequence ID" value="NZ_BLPG01000001.1"/>
</dbReference>
<feature type="domain" description="ANTAR" evidence="3">
    <location>
        <begin position="149"/>
        <end position="225"/>
    </location>
</feature>
<dbReference type="SUPFAM" id="SSF55781">
    <property type="entry name" value="GAF domain-like"/>
    <property type="match status" value="1"/>
</dbReference>
<dbReference type="InterPro" id="IPR036388">
    <property type="entry name" value="WH-like_DNA-bd_sf"/>
</dbReference>
<dbReference type="Gene3D" id="1.10.10.10">
    <property type="entry name" value="Winged helix-like DNA-binding domain superfamily/Winged helix DNA-binding domain"/>
    <property type="match status" value="1"/>
</dbReference>
<name>A0A6V8LGZ3_9ACTN</name>
<keyword evidence="2" id="KW-0804">Transcription</keyword>
<dbReference type="InterPro" id="IPR005561">
    <property type="entry name" value="ANTAR"/>
</dbReference>
<evidence type="ECO:0000259" key="3">
    <source>
        <dbReference type="SMART" id="SM01012"/>
    </source>
</evidence>
<proteinExistence type="predicted"/>